<evidence type="ECO:0000313" key="7">
    <source>
        <dbReference type="EMBL" id="RLN00191.1"/>
    </source>
</evidence>
<evidence type="ECO:0000259" key="6">
    <source>
        <dbReference type="PROSITE" id="PS51081"/>
    </source>
</evidence>
<dbReference type="GO" id="GO:0008270">
    <property type="term" value="F:zinc ion binding"/>
    <property type="evidence" value="ECO:0007669"/>
    <property type="project" value="UniProtKB-KW"/>
</dbReference>
<comment type="caution">
    <text evidence="7">The sequence shown here is derived from an EMBL/GenBank/DDBJ whole genome shotgun (WGS) entry which is preliminary data.</text>
</comment>
<evidence type="ECO:0000256" key="1">
    <source>
        <dbReference type="ARBA" id="ARBA00022723"/>
    </source>
</evidence>
<dbReference type="Gene3D" id="3.30.40.10">
    <property type="entry name" value="Zinc/RING finger domain, C3HC4 (zinc finger)"/>
    <property type="match status" value="1"/>
</dbReference>
<dbReference type="STRING" id="4540.A0A3L6RD79"/>
<dbReference type="OrthoDB" id="1433745at2759"/>
<evidence type="ECO:0000256" key="4">
    <source>
        <dbReference type="PROSITE-ProRule" id="PRU00455"/>
    </source>
</evidence>
<keyword evidence="1" id="KW-0479">Metal-binding</keyword>
<evidence type="ECO:0000256" key="5">
    <source>
        <dbReference type="SAM" id="MobiDB-lite"/>
    </source>
</evidence>
<dbReference type="InterPro" id="IPR052088">
    <property type="entry name" value="E3_ubiquitin-ligase_SINA"/>
</dbReference>
<accession>A0A3L6RD79</accession>
<dbReference type="Pfam" id="PF21361">
    <property type="entry name" value="Sina_ZnF"/>
    <property type="match status" value="1"/>
</dbReference>
<dbReference type="AlphaFoldDB" id="A0A3L6RD79"/>
<dbReference type="InterPro" id="IPR013010">
    <property type="entry name" value="Znf_SIAH"/>
</dbReference>
<feature type="region of interest" description="Disordered" evidence="5">
    <location>
        <begin position="1"/>
        <end position="26"/>
    </location>
</feature>
<organism evidence="7 8">
    <name type="scientific">Panicum miliaceum</name>
    <name type="common">Proso millet</name>
    <name type="synonym">Broomcorn millet</name>
    <dbReference type="NCBI Taxonomy" id="4540"/>
    <lineage>
        <taxon>Eukaryota</taxon>
        <taxon>Viridiplantae</taxon>
        <taxon>Streptophyta</taxon>
        <taxon>Embryophyta</taxon>
        <taxon>Tracheophyta</taxon>
        <taxon>Spermatophyta</taxon>
        <taxon>Magnoliopsida</taxon>
        <taxon>Liliopsida</taxon>
        <taxon>Poales</taxon>
        <taxon>Poaceae</taxon>
        <taxon>PACMAD clade</taxon>
        <taxon>Panicoideae</taxon>
        <taxon>Panicodae</taxon>
        <taxon>Paniceae</taxon>
        <taxon>Panicinae</taxon>
        <taxon>Panicum</taxon>
        <taxon>Panicum sect. Panicum</taxon>
    </lineage>
</organism>
<name>A0A3L6RD79_PANMI</name>
<dbReference type="InterPro" id="IPR013083">
    <property type="entry name" value="Znf_RING/FYVE/PHD"/>
</dbReference>
<reference evidence="8" key="1">
    <citation type="journal article" date="2019" name="Nat. Commun.">
        <title>The genome of broomcorn millet.</title>
        <authorList>
            <person name="Zou C."/>
            <person name="Miki D."/>
            <person name="Li D."/>
            <person name="Tang Q."/>
            <person name="Xiao L."/>
            <person name="Rajput S."/>
            <person name="Deng P."/>
            <person name="Jia W."/>
            <person name="Huang R."/>
            <person name="Zhang M."/>
            <person name="Sun Y."/>
            <person name="Hu J."/>
            <person name="Fu X."/>
            <person name="Schnable P.S."/>
            <person name="Li F."/>
            <person name="Zhang H."/>
            <person name="Feng B."/>
            <person name="Zhu X."/>
            <person name="Liu R."/>
            <person name="Schnable J.C."/>
            <person name="Zhu J.-K."/>
            <person name="Zhang H."/>
        </authorList>
    </citation>
    <scope>NUCLEOTIDE SEQUENCE [LARGE SCALE GENOMIC DNA]</scope>
</reference>
<dbReference type="EMBL" id="PQIB02000009">
    <property type="protein sequence ID" value="RLN00191.1"/>
    <property type="molecule type" value="Genomic_DNA"/>
</dbReference>
<evidence type="ECO:0000313" key="8">
    <source>
        <dbReference type="Proteomes" id="UP000275267"/>
    </source>
</evidence>
<dbReference type="SUPFAM" id="SSF49599">
    <property type="entry name" value="TRAF domain-like"/>
    <property type="match status" value="1"/>
</dbReference>
<evidence type="ECO:0000256" key="2">
    <source>
        <dbReference type="ARBA" id="ARBA00022771"/>
    </source>
</evidence>
<feature type="compositionally biased region" description="Acidic residues" evidence="5">
    <location>
        <begin position="58"/>
        <end position="76"/>
    </location>
</feature>
<dbReference type="GO" id="GO:0061630">
    <property type="term" value="F:ubiquitin protein ligase activity"/>
    <property type="evidence" value="ECO:0007669"/>
    <property type="project" value="TreeGrafter"/>
</dbReference>
<dbReference type="PANTHER" id="PTHR10315:SF96">
    <property type="entry name" value="SIAH-TYPE DOMAIN-CONTAINING PROTEIN"/>
    <property type="match status" value="1"/>
</dbReference>
<sequence length="482" mass="52226">MEVERASSYPSRRRRSPIVFEDGDASSFSFRRTKRSRIFDDSSDDDDDLRYVEAVNDGGDEEEVDGDEGEQVESETEYSPLNAYYGGGGDAVAEDQSRRGGGRAGEDQLPRPRAAEEEDSDDERPIRFVRRGSAAPAALRRGSTGPSRAAAPAPVATAPEPSPSSCSHSSSVIRDATVEDNGALDCSICYLPLKPPIFQVQYTLYSAMDSIHGVYSSYFVILNSDLIKTIWLVVQDDQCHVGHVVCCRCSDKLRQATQCHKCRAPTPGGYRRSYDMENLVGAIRVPCPHATHGCAHRPAYHDREAHARACPHAPCRCPGEACGFAGPAAALADHFAADHGWPCTAENEDGAGTYLILRDGFNFLTASRAAASPNHGAANKFLFLLNVVPARPFGRAITAFCIHPDRTATATLQVSIYGGERCNDMCIKHLQWSKFKVGCTDLSDGLPDPSSGCFVFVVPGPGREEGDDTTRIIVGVTPPHIQ</sequence>
<proteinExistence type="predicted"/>
<gene>
    <name evidence="7" type="ORF">C2845_PM06G06770</name>
</gene>
<dbReference type="PANTHER" id="PTHR10315">
    <property type="entry name" value="E3 UBIQUITIN PROTEIN LIGASE SIAH"/>
    <property type="match status" value="1"/>
</dbReference>
<dbReference type="GO" id="GO:0016567">
    <property type="term" value="P:protein ubiquitination"/>
    <property type="evidence" value="ECO:0007669"/>
    <property type="project" value="UniProtKB-UniPathway"/>
</dbReference>
<keyword evidence="2 4" id="KW-0863">Zinc-finger</keyword>
<dbReference type="Proteomes" id="UP000275267">
    <property type="component" value="Unassembled WGS sequence"/>
</dbReference>
<dbReference type="GO" id="GO:0005737">
    <property type="term" value="C:cytoplasm"/>
    <property type="evidence" value="ECO:0007669"/>
    <property type="project" value="TreeGrafter"/>
</dbReference>
<dbReference type="PROSITE" id="PS51081">
    <property type="entry name" value="ZF_SIAH"/>
    <property type="match status" value="1"/>
</dbReference>
<feature type="compositionally biased region" description="Basic and acidic residues" evidence="5">
    <location>
        <begin position="104"/>
        <end position="115"/>
    </location>
</feature>
<evidence type="ECO:0000256" key="3">
    <source>
        <dbReference type="ARBA" id="ARBA00022833"/>
    </source>
</evidence>
<feature type="domain" description="SIAH-type" evidence="6">
    <location>
        <begin position="282"/>
        <end position="340"/>
    </location>
</feature>
<keyword evidence="3" id="KW-0862">Zinc</keyword>
<feature type="region of interest" description="Disordered" evidence="5">
    <location>
        <begin position="55"/>
        <end position="169"/>
    </location>
</feature>
<dbReference type="UniPathway" id="UPA00143"/>
<keyword evidence="8" id="KW-1185">Reference proteome</keyword>
<feature type="compositionally biased region" description="Low complexity" evidence="5">
    <location>
        <begin position="146"/>
        <end position="169"/>
    </location>
</feature>
<protein>
    <recommendedName>
        <fullName evidence="6">SIAH-type domain-containing protein</fullName>
    </recommendedName>
</protein>